<dbReference type="EMBL" id="GECZ01016145">
    <property type="protein sequence ID" value="JAS53624.1"/>
    <property type="molecule type" value="Transcribed_RNA"/>
</dbReference>
<evidence type="ECO:0000313" key="1">
    <source>
        <dbReference type="EMBL" id="JAS53624.1"/>
    </source>
</evidence>
<name>A0A1B6FTW8_9HEMI</name>
<protein>
    <submittedName>
        <fullName evidence="1">Uncharacterized protein</fullName>
    </submittedName>
</protein>
<gene>
    <name evidence="1" type="ORF">g.49559</name>
</gene>
<feature type="non-terminal residue" evidence="1">
    <location>
        <position position="116"/>
    </location>
</feature>
<proteinExistence type="predicted"/>
<reference evidence="1" key="1">
    <citation type="submission" date="2015-11" db="EMBL/GenBank/DDBJ databases">
        <title>De novo transcriptome assembly of four potential Pierce s Disease insect vectors from Arizona vineyards.</title>
        <authorList>
            <person name="Tassone E.E."/>
        </authorList>
    </citation>
    <scope>NUCLEOTIDE SEQUENCE</scope>
</reference>
<feature type="non-terminal residue" evidence="1">
    <location>
        <position position="1"/>
    </location>
</feature>
<sequence length="116" mass="13146">ADSSFVSNLANFSKLKDILAKSEKSDLDNILNKNSVKDIMEITTTLLETNEEPPISIVNDENLTKLVEIIQKSAQATLPTRIRPDLPFYLRLLLSRIIPSSSAFHQLKFKHRLIQV</sequence>
<accession>A0A1B6FTW8</accession>
<dbReference type="AlphaFoldDB" id="A0A1B6FTW8"/>
<organism evidence="1">
    <name type="scientific">Cuerna arida</name>
    <dbReference type="NCBI Taxonomy" id="1464854"/>
    <lineage>
        <taxon>Eukaryota</taxon>
        <taxon>Metazoa</taxon>
        <taxon>Ecdysozoa</taxon>
        <taxon>Arthropoda</taxon>
        <taxon>Hexapoda</taxon>
        <taxon>Insecta</taxon>
        <taxon>Pterygota</taxon>
        <taxon>Neoptera</taxon>
        <taxon>Paraneoptera</taxon>
        <taxon>Hemiptera</taxon>
        <taxon>Auchenorrhyncha</taxon>
        <taxon>Membracoidea</taxon>
        <taxon>Cicadellidae</taxon>
        <taxon>Cicadellinae</taxon>
        <taxon>Proconiini</taxon>
        <taxon>Cuerna</taxon>
    </lineage>
</organism>